<name>A0A217EYL7_9SPHN</name>
<dbReference type="STRING" id="450378.GCA_001661675_03573"/>
<dbReference type="Proteomes" id="UP000195807">
    <property type="component" value="Plasmid pCME4A9II"/>
</dbReference>
<evidence type="ECO:0000313" key="1">
    <source>
        <dbReference type="EMBL" id="ARU18216.1"/>
    </source>
</evidence>
<reference evidence="1 2" key="1">
    <citation type="submission" date="2017-01" db="EMBL/GenBank/DDBJ databases">
        <title>Complete genome sequence of esterase-producing bacterium Croceicoccus marinus E4A9.</title>
        <authorList>
            <person name="Wu Y.-H."/>
            <person name="Cheng H."/>
            <person name="Xu L."/>
            <person name="Huo Y.-Y."/>
            <person name="Wang C.-S."/>
            <person name="Xu X.-W."/>
        </authorList>
    </citation>
    <scope>NUCLEOTIDE SEQUENCE [LARGE SCALE GENOMIC DNA]</scope>
    <source>
        <strain evidence="1 2">E4A9</strain>
        <plasmid evidence="2">Plasmid pcme4a9ii</plasmid>
    </source>
</reference>
<evidence type="ECO:0008006" key="3">
    <source>
        <dbReference type="Google" id="ProtNLM"/>
    </source>
</evidence>
<evidence type="ECO:0000313" key="2">
    <source>
        <dbReference type="Proteomes" id="UP000195807"/>
    </source>
</evidence>
<dbReference type="EMBL" id="CP019604">
    <property type="protein sequence ID" value="ARU18216.1"/>
    <property type="molecule type" value="Genomic_DNA"/>
</dbReference>
<sequence length="347" mass="39165">MIDLAITVHLLALTDDTGLAQHARHHFVDRSHGYCLDDNARAVTVMCRLAHLRTLSATEQHALTAYAAFLDHSFDRQTRHFRNFMTYDRRWLDEEAAEDACARAVHALCVMIAMPPQEWMRVWGRDLLEAVLPRLHELASPRSWSLVLTGLDILLRNSSPWREAEQLREQLAHELLQRWRDAVQPAWPWFEDGLAYDNGRLAEAAITAGTVLGMADLRGAGLSALQALWDWQYDGQVFHPVGTHNFGRRHQLPCRFDQQPIEAHAMVDGCLAAASSGADTALWRERADIAMAWFFGRNDLGRALVEPEKGLCHDGLHEDRMNANAGAESTLAYIGAFLSMASLERQR</sequence>
<dbReference type="RefSeq" id="WP_066850747.1">
    <property type="nucleotide sequence ID" value="NZ_CP019604.1"/>
</dbReference>
<dbReference type="OrthoDB" id="7540161at2"/>
<dbReference type="KEGG" id="cman:A9D14_17785"/>
<accession>A0A217EYL7</accession>
<dbReference type="AlphaFoldDB" id="A0A217EYL7"/>
<proteinExistence type="predicted"/>
<organism evidence="1 2">
    <name type="scientific">Croceicoccus marinus</name>
    <dbReference type="NCBI Taxonomy" id="450378"/>
    <lineage>
        <taxon>Bacteria</taxon>
        <taxon>Pseudomonadati</taxon>
        <taxon>Pseudomonadota</taxon>
        <taxon>Alphaproteobacteria</taxon>
        <taxon>Sphingomonadales</taxon>
        <taxon>Erythrobacteraceae</taxon>
        <taxon>Croceicoccus</taxon>
    </lineage>
</organism>
<gene>
    <name evidence="1" type="ORF">A9D14_17785</name>
</gene>
<keyword evidence="2" id="KW-1185">Reference proteome</keyword>
<protein>
    <recommendedName>
        <fullName evidence="3">Glycosyltransferase</fullName>
    </recommendedName>
</protein>
<geneLocation type="plasmid" evidence="2">
    <name>pcme4a9ii</name>
</geneLocation>
<keyword evidence="1" id="KW-0614">Plasmid</keyword>